<evidence type="ECO:0000256" key="1">
    <source>
        <dbReference type="ARBA" id="ARBA00022723"/>
    </source>
</evidence>
<feature type="binding site" evidence="4">
    <location>
        <position position="215"/>
    </location>
    <ligand>
        <name>Mg(2+)</name>
        <dbReference type="ChEBI" id="CHEBI:18420"/>
        <label>1</label>
        <note>catalytic</note>
    </ligand>
</feature>
<protein>
    <submittedName>
        <fullName evidence="5">Fructose-1,6-bisphosphatase/inositol monophosphatase family enzyme</fullName>
    </submittedName>
</protein>
<dbReference type="InterPro" id="IPR020583">
    <property type="entry name" value="Inositol_monoP_metal-BS"/>
</dbReference>
<dbReference type="Gene3D" id="3.40.190.80">
    <property type="match status" value="1"/>
</dbReference>
<keyword evidence="2" id="KW-0378">Hydrolase</keyword>
<proteinExistence type="predicted"/>
<dbReference type="PRINTS" id="PR00377">
    <property type="entry name" value="IMPHPHTASES"/>
</dbReference>
<accession>A0A7W9J634</accession>
<evidence type="ECO:0000256" key="2">
    <source>
        <dbReference type="ARBA" id="ARBA00022801"/>
    </source>
</evidence>
<dbReference type="RefSeq" id="WP_184795219.1">
    <property type="nucleotide sequence ID" value="NZ_JACHMY010000001.1"/>
</dbReference>
<reference evidence="5 6" key="1">
    <citation type="submission" date="2020-08" db="EMBL/GenBank/DDBJ databases">
        <title>Sequencing the genomes of 1000 actinobacteria strains.</title>
        <authorList>
            <person name="Klenk H.-P."/>
        </authorList>
    </citation>
    <scope>NUCLEOTIDE SEQUENCE [LARGE SCALE GENOMIC DNA]</scope>
    <source>
        <strain evidence="5 6">DSM 28967</strain>
    </source>
</reference>
<dbReference type="GO" id="GO:0006020">
    <property type="term" value="P:inositol metabolic process"/>
    <property type="evidence" value="ECO:0007669"/>
    <property type="project" value="TreeGrafter"/>
</dbReference>
<dbReference type="InterPro" id="IPR000760">
    <property type="entry name" value="Inositol_monophosphatase-like"/>
</dbReference>
<dbReference type="SUPFAM" id="SSF56655">
    <property type="entry name" value="Carbohydrate phosphatase"/>
    <property type="match status" value="1"/>
</dbReference>
<evidence type="ECO:0000256" key="3">
    <source>
        <dbReference type="ARBA" id="ARBA00022842"/>
    </source>
</evidence>
<dbReference type="GO" id="GO:0007165">
    <property type="term" value="P:signal transduction"/>
    <property type="evidence" value="ECO:0007669"/>
    <property type="project" value="TreeGrafter"/>
</dbReference>
<organism evidence="5 6">
    <name type="scientific">Kribbella italica</name>
    <dbReference type="NCBI Taxonomy" id="1540520"/>
    <lineage>
        <taxon>Bacteria</taxon>
        <taxon>Bacillati</taxon>
        <taxon>Actinomycetota</taxon>
        <taxon>Actinomycetes</taxon>
        <taxon>Propionibacteriales</taxon>
        <taxon>Kribbellaceae</taxon>
        <taxon>Kribbella</taxon>
    </lineage>
</organism>
<gene>
    <name evidence="5" type="ORF">HDA39_002322</name>
</gene>
<dbReference type="AlphaFoldDB" id="A0A7W9J634"/>
<comment type="cofactor">
    <cofactor evidence="4">
        <name>Mg(2+)</name>
        <dbReference type="ChEBI" id="CHEBI:18420"/>
    </cofactor>
</comment>
<dbReference type="PANTHER" id="PTHR20854:SF4">
    <property type="entry name" value="INOSITOL-1-MONOPHOSPHATASE-RELATED"/>
    <property type="match status" value="1"/>
</dbReference>
<dbReference type="PROSITE" id="PS00629">
    <property type="entry name" value="IMP_1"/>
    <property type="match status" value="1"/>
</dbReference>
<feature type="binding site" evidence="4">
    <location>
        <position position="67"/>
    </location>
    <ligand>
        <name>Mg(2+)</name>
        <dbReference type="ChEBI" id="CHEBI:18420"/>
        <label>1</label>
        <note>catalytic</note>
    </ligand>
</feature>
<dbReference type="GO" id="GO:0008934">
    <property type="term" value="F:inositol monophosphate 1-phosphatase activity"/>
    <property type="evidence" value="ECO:0007669"/>
    <property type="project" value="TreeGrafter"/>
</dbReference>
<sequence length="266" mass="28690">MTTDTAVMALLQEAGERFVRPRFRALADGDIAEKSPGDWVTIADREAETFLESALRGVRPDLPVVGEEAVAADASVLDVLYPGGSCWLVDPVDGTANFVRGDPAYGMAVALVERGEAVASWIWQPEFGVAWQAQAGAGTYRNGERVRVGTTAPTVAELRGVFHTRFFPAEQHAVMESLPVPYRRTLGNLNSACDYPALIEGSIDFICWGRILPWDHAPGSLLLAEAGGVSRRLDGTDYQADATGLGTLAATTHEAWELARGTWPFD</sequence>
<keyword evidence="1 4" id="KW-0479">Metal-binding</keyword>
<comment type="caution">
    <text evidence="5">The sequence shown here is derived from an EMBL/GenBank/DDBJ whole genome shotgun (WGS) entry which is preliminary data.</text>
</comment>
<name>A0A7W9J634_9ACTN</name>
<feature type="binding site" evidence="4">
    <location>
        <position position="93"/>
    </location>
    <ligand>
        <name>Mg(2+)</name>
        <dbReference type="ChEBI" id="CHEBI:18420"/>
        <label>2</label>
    </ligand>
</feature>
<evidence type="ECO:0000256" key="4">
    <source>
        <dbReference type="PIRSR" id="PIRSR600760-2"/>
    </source>
</evidence>
<dbReference type="CDD" id="cd01637">
    <property type="entry name" value="IMPase_like"/>
    <property type="match status" value="1"/>
</dbReference>
<keyword evidence="6" id="KW-1185">Reference proteome</keyword>
<evidence type="ECO:0000313" key="5">
    <source>
        <dbReference type="EMBL" id="MBB5835588.1"/>
    </source>
</evidence>
<dbReference type="EMBL" id="JACHMY010000001">
    <property type="protein sequence ID" value="MBB5835588.1"/>
    <property type="molecule type" value="Genomic_DNA"/>
</dbReference>
<evidence type="ECO:0000313" key="6">
    <source>
        <dbReference type="Proteomes" id="UP000549971"/>
    </source>
</evidence>
<dbReference type="PANTHER" id="PTHR20854">
    <property type="entry name" value="INOSITOL MONOPHOSPHATASE"/>
    <property type="match status" value="1"/>
</dbReference>
<dbReference type="Gene3D" id="3.30.540.10">
    <property type="entry name" value="Fructose-1,6-Bisphosphatase, subunit A, domain 1"/>
    <property type="match status" value="1"/>
</dbReference>
<feature type="binding site" evidence="4">
    <location>
        <position position="90"/>
    </location>
    <ligand>
        <name>Mg(2+)</name>
        <dbReference type="ChEBI" id="CHEBI:18420"/>
        <label>2</label>
    </ligand>
</feature>
<dbReference type="GO" id="GO:0046872">
    <property type="term" value="F:metal ion binding"/>
    <property type="evidence" value="ECO:0007669"/>
    <property type="project" value="UniProtKB-KW"/>
</dbReference>
<keyword evidence="3 4" id="KW-0460">Magnesium</keyword>
<dbReference type="Proteomes" id="UP000549971">
    <property type="component" value="Unassembled WGS sequence"/>
</dbReference>
<dbReference type="Pfam" id="PF00459">
    <property type="entry name" value="Inositol_P"/>
    <property type="match status" value="1"/>
</dbReference>